<organism evidence="1 2">
    <name type="scientific">Stackebrandtia endophytica</name>
    <dbReference type="NCBI Taxonomy" id="1496996"/>
    <lineage>
        <taxon>Bacteria</taxon>
        <taxon>Bacillati</taxon>
        <taxon>Actinomycetota</taxon>
        <taxon>Actinomycetes</taxon>
        <taxon>Glycomycetales</taxon>
        <taxon>Glycomycetaceae</taxon>
        <taxon>Stackebrandtia</taxon>
    </lineage>
</organism>
<dbReference type="OrthoDB" id="3190646at2"/>
<keyword evidence="2" id="KW-1185">Reference proteome</keyword>
<evidence type="ECO:0000313" key="2">
    <source>
        <dbReference type="Proteomes" id="UP000317043"/>
    </source>
</evidence>
<dbReference type="Gene3D" id="3.60.40.10">
    <property type="entry name" value="PPM-type phosphatase domain"/>
    <property type="match status" value="1"/>
</dbReference>
<sequence>MTSITVHSEPGCHAQPNEDVYAASPSMAIVIDGIAGRPHPDCVHDVRWFVARLGESVQRWCATGDLGEGIARSITETADLHGSICDVSNPVGPAAGIGVVRLGADRLEWLVLGQVTLAVFHDRDVEVVTTGQQHVASKHHDDADRHLIGDPRKHAALDQVREVELAARNTVGGFWVAADTPEAVRHALTGERRLGEVTRAILATDGAARLVDVFRQETWSGVGDLIEVHGPQEMVRRVRECEAADPLGSRWPRATTSDDATVVVIRPYSWTSSTPCRGGASCSCAFRHKYMFPQS</sequence>
<protein>
    <recommendedName>
        <fullName evidence="3">Protein phosphatase 2C-like protein</fullName>
    </recommendedName>
</protein>
<dbReference type="EMBL" id="VFOW01000001">
    <property type="protein sequence ID" value="TQL77237.1"/>
    <property type="molecule type" value="Genomic_DNA"/>
</dbReference>
<gene>
    <name evidence="1" type="ORF">FB566_2789</name>
</gene>
<proteinExistence type="predicted"/>
<dbReference type="AlphaFoldDB" id="A0A543AXE2"/>
<evidence type="ECO:0000313" key="1">
    <source>
        <dbReference type="EMBL" id="TQL77237.1"/>
    </source>
</evidence>
<dbReference type="Proteomes" id="UP000317043">
    <property type="component" value="Unassembled WGS sequence"/>
</dbReference>
<name>A0A543AXE2_9ACTN</name>
<evidence type="ECO:0008006" key="3">
    <source>
        <dbReference type="Google" id="ProtNLM"/>
    </source>
</evidence>
<dbReference type="InParanoid" id="A0A543AXE2"/>
<dbReference type="InterPro" id="IPR036457">
    <property type="entry name" value="PPM-type-like_dom_sf"/>
</dbReference>
<dbReference type="RefSeq" id="WP_142039820.1">
    <property type="nucleotide sequence ID" value="NZ_JBHTGS010000001.1"/>
</dbReference>
<reference evidence="1 2" key="1">
    <citation type="submission" date="2019-06" db="EMBL/GenBank/DDBJ databases">
        <title>Sequencing the genomes of 1000 actinobacteria strains.</title>
        <authorList>
            <person name="Klenk H.-P."/>
        </authorList>
    </citation>
    <scope>NUCLEOTIDE SEQUENCE [LARGE SCALE GENOMIC DNA]</scope>
    <source>
        <strain evidence="1 2">DSM 45928</strain>
    </source>
</reference>
<dbReference type="SUPFAM" id="SSF81606">
    <property type="entry name" value="PP2C-like"/>
    <property type="match status" value="1"/>
</dbReference>
<comment type="caution">
    <text evidence="1">The sequence shown here is derived from an EMBL/GenBank/DDBJ whole genome shotgun (WGS) entry which is preliminary data.</text>
</comment>
<accession>A0A543AXE2</accession>